<accession>A0A5A7V697</accession>
<sequence length="227" mass="25692">MFNSRLVGFKEQDIVSGNQNRKGKGEERTVEASPSVARPFHSVVVAVPRRSAAVCHLSYGSLFELNIFIVDFRWLFYSYAIMSSSYPHNFMETDSMFLEFEDDLDNIAGGSSSVGDNMVSTLGIRAPHCNKWAYSDDDPLGAEKPIFPHAVRFSQAIGLCVRKTFSVRCLKWVDVGKEYIKVVNGDLQMLTIFKEFRADCHRHFKKYSDPEKARANPPNALVGRHED</sequence>
<organism evidence="2 4">
    <name type="scientific">Cucumis melo var. makuwa</name>
    <name type="common">Oriental melon</name>
    <dbReference type="NCBI Taxonomy" id="1194695"/>
    <lineage>
        <taxon>Eukaryota</taxon>
        <taxon>Viridiplantae</taxon>
        <taxon>Streptophyta</taxon>
        <taxon>Embryophyta</taxon>
        <taxon>Tracheophyta</taxon>
        <taxon>Spermatophyta</taxon>
        <taxon>Magnoliopsida</taxon>
        <taxon>eudicotyledons</taxon>
        <taxon>Gunneridae</taxon>
        <taxon>Pentapetalae</taxon>
        <taxon>rosids</taxon>
        <taxon>fabids</taxon>
        <taxon>Cucurbitales</taxon>
        <taxon>Cucurbitaceae</taxon>
        <taxon>Benincaseae</taxon>
        <taxon>Cucumis</taxon>
    </lineage>
</organism>
<comment type="caution">
    <text evidence="2">The sequence shown here is derived from an EMBL/GenBank/DDBJ whole genome shotgun (WGS) entry which is preliminary data.</text>
</comment>
<dbReference type="Proteomes" id="UP000321947">
    <property type="component" value="Unassembled WGS sequence"/>
</dbReference>
<name>A0A5A7V697_CUCMM</name>
<evidence type="ECO:0000313" key="5">
    <source>
        <dbReference type="Proteomes" id="UP000321947"/>
    </source>
</evidence>
<protein>
    <submittedName>
        <fullName evidence="2">CACTA en-spm transposon protein</fullName>
    </submittedName>
</protein>
<evidence type="ECO:0000256" key="1">
    <source>
        <dbReference type="SAM" id="MobiDB-lite"/>
    </source>
</evidence>
<reference evidence="4 5" key="1">
    <citation type="submission" date="2019-08" db="EMBL/GenBank/DDBJ databases">
        <title>Draft genome sequences of two oriental melons (Cucumis melo L. var makuwa).</title>
        <authorList>
            <person name="Kwon S.-Y."/>
        </authorList>
    </citation>
    <scope>NUCLEOTIDE SEQUENCE [LARGE SCALE GENOMIC DNA]</scope>
    <source>
        <strain evidence="5">cv. Chang Bougi</strain>
        <strain evidence="4">cv. SW 3</strain>
        <tissue evidence="2">Leaf</tissue>
    </source>
</reference>
<dbReference type="OrthoDB" id="1901212at2759"/>
<dbReference type="AlphaFoldDB" id="A0A5A7V697"/>
<proteinExistence type="predicted"/>
<dbReference type="Proteomes" id="UP000321393">
    <property type="component" value="Unassembled WGS sequence"/>
</dbReference>
<evidence type="ECO:0000313" key="4">
    <source>
        <dbReference type="Proteomes" id="UP000321393"/>
    </source>
</evidence>
<feature type="region of interest" description="Disordered" evidence="1">
    <location>
        <begin position="208"/>
        <end position="227"/>
    </location>
</feature>
<dbReference type="EMBL" id="SSTD01009149">
    <property type="protein sequence ID" value="TYK14698.1"/>
    <property type="molecule type" value="Genomic_DNA"/>
</dbReference>
<evidence type="ECO:0000313" key="3">
    <source>
        <dbReference type="EMBL" id="TYK14698.1"/>
    </source>
</evidence>
<dbReference type="EMBL" id="SSTE01004817">
    <property type="protein sequence ID" value="KAA0061345.1"/>
    <property type="molecule type" value="Genomic_DNA"/>
</dbReference>
<gene>
    <name evidence="3" type="ORF">E5676_scaffold692G00250</name>
    <name evidence="2" type="ORF">E6C27_scaffold749G00260</name>
</gene>
<evidence type="ECO:0000313" key="2">
    <source>
        <dbReference type="EMBL" id="KAA0061345.1"/>
    </source>
</evidence>